<evidence type="ECO:0000256" key="1">
    <source>
        <dbReference type="SAM" id="SignalP"/>
    </source>
</evidence>
<evidence type="ECO:0000259" key="2">
    <source>
        <dbReference type="Pfam" id="PF07603"/>
    </source>
</evidence>
<dbReference type="Pfam" id="PF07603">
    <property type="entry name" value="Lcl_C"/>
    <property type="match status" value="1"/>
</dbReference>
<feature type="domain" description="Lcl C-terminal" evidence="2">
    <location>
        <begin position="27"/>
        <end position="140"/>
    </location>
</feature>
<protein>
    <recommendedName>
        <fullName evidence="2">Lcl C-terminal domain-containing protein</fullName>
    </recommendedName>
</protein>
<dbReference type="InterPro" id="IPR011460">
    <property type="entry name" value="Lcl_C"/>
</dbReference>
<name>A0A4Q0XSX3_9BACT</name>
<feature type="chain" id="PRO_5020670397" description="Lcl C-terminal domain-containing protein" evidence="1">
    <location>
        <begin position="17"/>
        <end position="143"/>
    </location>
</feature>
<dbReference type="RefSeq" id="WP_128995719.1">
    <property type="nucleotide sequence ID" value="NZ_PDKN01000003.1"/>
</dbReference>
<evidence type="ECO:0000313" key="3">
    <source>
        <dbReference type="EMBL" id="RXJ57856.1"/>
    </source>
</evidence>
<gene>
    <name evidence="3" type="ORF">CRV04_04945</name>
</gene>
<dbReference type="Proteomes" id="UP000290657">
    <property type="component" value="Unassembled WGS sequence"/>
</dbReference>
<sequence length="143" mass="17190">MKAFLLMLICIASLYAASVSRDNGNEVVMDYDNNLMWMDNKDTVTKRFTHKEAKPYCETLLYAGYANWRLPTIEEFQTIVDKRNTKNYIHRAFRYNQAKGYWALKAHFRTFWFYADFMNFVSGTAYFDNRNVYKFVRCVRTMR</sequence>
<evidence type="ECO:0000313" key="4">
    <source>
        <dbReference type="Proteomes" id="UP000290657"/>
    </source>
</evidence>
<comment type="caution">
    <text evidence="3">The sequence shown here is derived from an EMBL/GenBank/DDBJ whole genome shotgun (WGS) entry which is preliminary data.</text>
</comment>
<reference evidence="3 4" key="1">
    <citation type="submission" date="2017-10" db="EMBL/GenBank/DDBJ databases">
        <title>Genomics of the genus Arcobacter.</title>
        <authorList>
            <person name="Perez-Cataluna A."/>
            <person name="Figueras M.J."/>
        </authorList>
    </citation>
    <scope>NUCLEOTIDE SEQUENCE [LARGE SCALE GENOMIC DNA]</scope>
    <source>
        <strain evidence="3 4">CECT 8987</strain>
    </source>
</reference>
<feature type="signal peptide" evidence="1">
    <location>
        <begin position="1"/>
        <end position="16"/>
    </location>
</feature>
<dbReference type="EMBL" id="PDKN01000003">
    <property type="protein sequence ID" value="RXJ57856.1"/>
    <property type="molecule type" value="Genomic_DNA"/>
</dbReference>
<keyword evidence="4" id="KW-1185">Reference proteome</keyword>
<keyword evidence="1" id="KW-0732">Signal</keyword>
<accession>A0A4Q0XSX3</accession>
<proteinExistence type="predicted"/>
<organism evidence="3 4">
    <name type="scientific">Candidatus Marinarcus aquaticus</name>
    <dbReference type="NCBI Taxonomy" id="2044504"/>
    <lineage>
        <taxon>Bacteria</taxon>
        <taxon>Pseudomonadati</taxon>
        <taxon>Campylobacterota</taxon>
        <taxon>Epsilonproteobacteria</taxon>
        <taxon>Campylobacterales</taxon>
        <taxon>Arcobacteraceae</taxon>
        <taxon>Candidatus Marinarcus</taxon>
    </lineage>
</organism>
<dbReference type="OrthoDB" id="9793251at2"/>
<dbReference type="AlphaFoldDB" id="A0A4Q0XSX3"/>